<sequence length="157" mass="16745">MEFHGIPLHPLVVHAAVVFTPLAALAALVFVLVARWRELLRWPAAVLVVVAAGSCWAARITGRNLFAKLTAQGLHNKWLNIHQQRANVLVWLVLGLAVVVVLAALTMPAGDRLARLQVSPVLVLGLQVAVVAVAVASLVYVYLTGDAGARSLWAPTS</sequence>
<reference evidence="3 4" key="1">
    <citation type="submission" date="2018-11" db="EMBL/GenBank/DDBJ databases">
        <authorList>
            <person name="Li F."/>
        </authorList>
    </citation>
    <scope>NUCLEOTIDE SEQUENCE [LARGE SCALE GENOMIC DNA]</scope>
    <source>
        <strain evidence="3 4">Gsoil 818</strain>
    </source>
</reference>
<organism evidence="3 4">
    <name type="scientific">Nocardioides pocheonensis</name>
    <dbReference type="NCBI Taxonomy" id="661485"/>
    <lineage>
        <taxon>Bacteria</taxon>
        <taxon>Bacillati</taxon>
        <taxon>Actinomycetota</taxon>
        <taxon>Actinomycetes</taxon>
        <taxon>Propionibacteriales</taxon>
        <taxon>Nocardioidaceae</taxon>
        <taxon>Nocardioides</taxon>
    </lineage>
</organism>
<gene>
    <name evidence="3" type="ORF">EFL26_08550</name>
</gene>
<keyword evidence="1" id="KW-1133">Transmembrane helix</keyword>
<proteinExistence type="predicted"/>
<keyword evidence="1" id="KW-0472">Membrane</keyword>
<dbReference type="Proteomes" id="UP000279994">
    <property type="component" value="Unassembled WGS sequence"/>
</dbReference>
<feature type="transmembrane region" description="Helical" evidence="1">
    <location>
        <begin position="12"/>
        <end position="33"/>
    </location>
</feature>
<feature type="domain" description="DUF2231" evidence="2">
    <location>
        <begin position="5"/>
        <end position="153"/>
    </location>
</feature>
<keyword evidence="1" id="KW-0812">Transmembrane</keyword>
<dbReference type="AlphaFoldDB" id="A0A3N0GRY9"/>
<evidence type="ECO:0000313" key="3">
    <source>
        <dbReference type="EMBL" id="RNM15244.1"/>
    </source>
</evidence>
<comment type="caution">
    <text evidence="3">The sequence shown here is derived from an EMBL/GenBank/DDBJ whole genome shotgun (WGS) entry which is preliminary data.</text>
</comment>
<protein>
    <recommendedName>
        <fullName evidence="2">DUF2231 domain-containing protein</fullName>
    </recommendedName>
</protein>
<dbReference type="EMBL" id="RJSF01000030">
    <property type="protein sequence ID" value="RNM15244.1"/>
    <property type="molecule type" value="Genomic_DNA"/>
</dbReference>
<accession>A0A3N0GRY9</accession>
<feature type="transmembrane region" description="Helical" evidence="1">
    <location>
        <begin position="40"/>
        <end position="59"/>
    </location>
</feature>
<dbReference type="OrthoDB" id="3830771at2"/>
<feature type="transmembrane region" description="Helical" evidence="1">
    <location>
        <begin position="121"/>
        <end position="143"/>
    </location>
</feature>
<evidence type="ECO:0000313" key="4">
    <source>
        <dbReference type="Proteomes" id="UP000279994"/>
    </source>
</evidence>
<evidence type="ECO:0000256" key="1">
    <source>
        <dbReference type="SAM" id="Phobius"/>
    </source>
</evidence>
<name>A0A3N0GRY9_9ACTN</name>
<dbReference type="RefSeq" id="WP_123222483.1">
    <property type="nucleotide sequence ID" value="NZ_RJSF01000030.1"/>
</dbReference>
<feature type="transmembrane region" description="Helical" evidence="1">
    <location>
        <begin position="88"/>
        <end position="109"/>
    </location>
</feature>
<evidence type="ECO:0000259" key="2">
    <source>
        <dbReference type="Pfam" id="PF09990"/>
    </source>
</evidence>
<dbReference type="InterPro" id="IPR019251">
    <property type="entry name" value="DUF2231_TM"/>
</dbReference>
<dbReference type="Pfam" id="PF09990">
    <property type="entry name" value="DUF2231"/>
    <property type="match status" value="1"/>
</dbReference>
<keyword evidence="4" id="KW-1185">Reference proteome</keyword>